<organism evidence="4">
    <name type="scientific">Bicosoecida sp. CB-2014</name>
    <dbReference type="NCBI Taxonomy" id="1486930"/>
    <lineage>
        <taxon>Eukaryota</taxon>
        <taxon>Sar</taxon>
        <taxon>Stramenopiles</taxon>
        <taxon>Bigyra</taxon>
        <taxon>Opalozoa</taxon>
        <taxon>Bicosoecida</taxon>
    </lineage>
</organism>
<evidence type="ECO:0000256" key="2">
    <source>
        <dbReference type="SAM" id="MobiDB-lite"/>
    </source>
</evidence>
<gene>
    <name evidence="4" type="ORF">BSP0115_LOCUS16325</name>
</gene>
<proteinExistence type="predicted"/>
<dbReference type="SMART" id="SM00292">
    <property type="entry name" value="BRCT"/>
    <property type="match status" value="1"/>
</dbReference>
<dbReference type="EMBL" id="HBFS01024404">
    <property type="protein sequence ID" value="CAD8923062.1"/>
    <property type="molecule type" value="Transcribed_RNA"/>
</dbReference>
<reference evidence="4" key="1">
    <citation type="submission" date="2021-01" db="EMBL/GenBank/DDBJ databases">
        <authorList>
            <person name="Corre E."/>
            <person name="Pelletier E."/>
            <person name="Niang G."/>
            <person name="Scheremetjew M."/>
            <person name="Finn R."/>
            <person name="Kale V."/>
            <person name="Holt S."/>
            <person name="Cochrane G."/>
            <person name="Meng A."/>
            <person name="Brown T."/>
            <person name="Cohen L."/>
        </authorList>
    </citation>
    <scope>NUCLEOTIDE SEQUENCE</scope>
    <source>
        <strain evidence="4">Ms1</strain>
    </source>
</reference>
<accession>A0A7S1CNL7</accession>
<dbReference type="PANTHER" id="PTHR13561">
    <property type="entry name" value="DNA REPLICATION REGULATOR DPB11-RELATED"/>
    <property type="match status" value="1"/>
</dbReference>
<dbReference type="PANTHER" id="PTHR13561:SF20">
    <property type="entry name" value="DNA TOPOISOMERASE 2-BINDING PROTEIN 1"/>
    <property type="match status" value="1"/>
</dbReference>
<evidence type="ECO:0000313" key="4">
    <source>
        <dbReference type="EMBL" id="CAD8923062.1"/>
    </source>
</evidence>
<dbReference type="PROSITE" id="PS50172">
    <property type="entry name" value="BRCT"/>
    <property type="match status" value="1"/>
</dbReference>
<dbReference type="Gene3D" id="3.40.50.10190">
    <property type="entry name" value="BRCT domain"/>
    <property type="match status" value="1"/>
</dbReference>
<feature type="domain" description="BRCT" evidence="3">
    <location>
        <begin position="7"/>
        <end position="91"/>
    </location>
</feature>
<dbReference type="GO" id="GO:0006270">
    <property type="term" value="P:DNA replication initiation"/>
    <property type="evidence" value="ECO:0007669"/>
    <property type="project" value="TreeGrafter"/>
</dbReference>
<feature type="region of interest" description="Disordered" evidence="2">
    <location>
        <begin position="99"/>
        <end position="138"/>
    </location>
</feature>
<keyword evidence="1" id="KW-0677">Repeat</keyword>
<dbReference type="AlphaFoldDB" id="A0A7S1CNL7"/>
<dbReference type="Pfam" id="PF12738">
    <property type="entry name" value="PTCB-BRCT"/>
    <property type="match status" value="1"/>
</dbReference>
<feature type="compositionally biased region" description="Low complexity" evidence="2">
    <location>
        <begin position="108"/>
        <end position="138"/>
    </location>
</feature>
<evidence type="ECO:0000259" key="3">
    <source>
        <dbReference type="PROSITE" id="PS50172"/>
    </source>
</evidence>
<dbReference type="InterPro" id="IPR036420">
    <property type="entry name" value="BRCT_dom_sf"/>
</dbReference>
<dbReference type="GO" id="GO:0007095">
    <property type="term" value="P:mitotic G2 DNA damage checkpoint signaling"/>
    <property type="evidence" value="ECO:0007669"/>
    <property type="project" value="TreeGrafter"/>
</dbReference>
<name>A0A7S1CNL7_9STRA</name>
<sequence length="138" mass="14213">MPPVAEHKLQPLAGLEICLTGFTDPDERERVEADVVSGGAELGRALKKATTTHLVAAEAAGHKFDAAVRWGVPVLTRRWLADSLKRGVAIPVAADDTKYSLAPPRTPAASAVSGSAASVASSKSAAATTATGTRRASR</sequence>
<dbReference type="InterPro" id="IPR001357">
    <property type="entry name" value="BRCT_dom"/>
</dbReference>
<dbReference type="InterPro" id="IPR059215">
    <property type="entry name" value="BRCT2_TopBP1-like"/>
</dbReference>
<evidence type="ECO:0000256" key="1">
    <source>
        <dbReference type="ARBA" id="ARBA00022737"/>
    </source>
</evidence>
<dbReference type="GO" id="GO:0033314">
    <property type="term" value="P:mitotic DNA replication checkpoint signaling"/>
    <property type="evidence" value="ECO:0007669"/>
    <property type="project" value="TreeGrafter"/>
</dbReference>
<protein>
    <recommendedName>
        <fullName evidence="3">BRCT domain-containing protein</fullName>
    </recommendedName>
</protein>
<dbReference type="SUPFAM" id="SSF52113">
    <property type="entry name" value="BRCT domain"/>
    <property type="match status" value="1"/>
</dbReference>
<dbReference type="CDD" id="cd17731">
    <property type="entry name" value="BRCT_TopBP1_rpt2_like"/>
    <property type="match status" value="1"/>
</dbReference>